<dbReference type="RefSeq" id="WP_280956073.1">
    <property type="nucleotide sequence ID" value="NZ_CP092145.1"/>
</dbReference>
<dbReference type="PANTHER" id="PTHR12534">
    <property type="entry name" value="30S RIBOSOMAL PROTEIN S2 PROKARYOTIC AND ORGANELLAR"/>
    <property type="match status" value="1"/>
</dbReference>
<protein>
    <recommendedName>
        <fullName evidence="4 5">Small ribosomal subunit protein uS2</fullName>
    </recommendedName>
</protein>
<organism evidence="6 7">
    <name type="scientific">Carsonella ruddii</name>
    <dbReference type="NCBI Taxonomy" id="114186"/>
    <lineage>
        <taxon>Bacteria</taxon>
        <taxon>Pseudomonadati</taxon>
        <taxon>Pseudomonadota</taxon>
        <taxon>Gammaproteobacteria</taxon>
        <taxon>Oceanospirillales</taxon>
        <taxon>Halomonadaceae</taxon>
        <taxon>Zymobacter group</taxon>
        <taxon>Candidatus Carsonella</taxon>
    </lineage>
</organism>
<dbReference type="Gene3D" id="3.40.50.10490">
    <property type="entry name" value="Glucose-6-phosphate isomerase like protein, domain 1"/>
    <property type="match status" value="1"/>
</dbReference>
<evidence type="ECO:0000256" key="4">
    <source>
        <dbReference type="ARBA" id="ARBA00035256"/>
    </source>
</evidence>
<sequence>MIVFHTILSNVYLGNIKNKKKKFLKNYISYNYNNFNYFNPKKIIINLFLIKKYLKNIFFKKKNILFVSTKNFLRELIYKYARSLKQHYICNKWVSGILTNTKNYKKNLNKSIILKKKRNMNFTKKEKNLFLKKEKKIEILYGGLKKMICLPDLIIITDVKKDKIAINEAKRLKIKILALVDSDDVIDGIDYIIPCNNNSVNCVKIIFKILFSEIC</sequence>
<dbReference type="InterPro" id="IPR001865">
    <property type="entry name" value="Ribosomal_uS2"/>
</dbReference>
<comment type="similarity">
    <text evidence="1 5">Belongs to the universal ribosomal protein uS2 family.</text>
</comment>
<dbReference type="HAMAP" id="MF_00291_B">
    <property type="entry name" value="Ribosomal_uS2_B"/>
    <property type="match status" value="1"/>
</dbReference>
<keyword evidence="3 5" id="KW-0687">Ribonucleoprotein</keyword>
<dbReference type="SUPFAM" id="SSF52313">
    <property type="entry name" value="Ribosomal protein S2"/>
    <property type="match status" value="1"/>
</dbReference>
<dbReference type="GO" id="GO:0015935">
    <property type="term" value="C:small ribosomal subunit"/>
    <property type="evidence" value="ECO:0007669"/>
    <property type="project" value="InterPro"/>
</dbReference>
<dbReference type="Gene3D" id="1.10.287.610">
    <property type="entry name" value="Helix hairpin bin"/>
    <property type="match status" value="1"/>
</dbReference>
<accession>A0AAJ6FBJ5</accession>
<dbReference type="GO" id="GO:0006412">
    <property type="term" value="P:translation"/>
    <property type="evidence" value="ECO:0007669"/>
    <property type="project" value="UniProtKB-UniRule"/>
</dbReference>
<gene>
    <name evidence="5 6" type="primary">rpsB</name>
    <name evidence="6" type="ORF">MEJ65_00110</name>
</gene>
<dbReference type="NCBIfam" id="TIGR01011">
    <property type="entry name" value="rpsB_bact"/>
    <property type="match status" value="1"/>
</dbReference>
<dbReference type="PANTHER" id="PTHR12534:SF0">
    <property type="entry name" value="SMALL RIBOSOMAL SUBUNIT PROTEIN US2M"/>
    <property type="match status" value="1"/>
</dbReference>
<evidence type="ECO:0000256" key="5">
    <source>
        <dbReference type="HAMAP-Rule" id="MF_00291"/>
    </source>
</evidence>
<dbReference type="CDD" id="cd01425">
    <property type="entry name" value="RPS2"/>
    <property type="match status" value="1"/>
</dbReference>
<keyword evidence="2 5" id="KW-0689">Ribosomal protein</keyword>
<dbReference type="GO" id="GO:0003735">
    <property type="term" value="F:structural constituent of ribosome"/>
    <property type="evidence" value="ECO:0007669"/>
    <property type="project" value="InterPro"/>
</dbReference>
<dbReference type="Proteomes" id="UP001237869">
    <property type="component" value="Chromosome"/>
</dbReference>
<name>A0AAJ6FBJ5_CARRU</name>
<dbReference type="Pfam" id="PF00318">
    <property type="entry name" value="Ribosomal_S2"/>
    <property type="match status" value="1"/>
</dbReference>
<evidence type="ECO:0000256" key="1">
    <source>
        <dbReference type="ARBA" id="ARBA00006242"/>
    </source>
</evidence>
<evidence type="ECO:0000313" key="6">
    <source>
        <dbReference type="EMBL" id="WGS67269.1"/>
    </source>
</evidence>
<evidence type="ECO:0000313" key="7">
    <source>
        <dbReference type="Proteomes" id="UP001237869"/>
    </source>
</evidence>
<dbReference type="InterPro" id="IPR023591">
    <property type="entry name" value="Ribosomal_uS2_flav_dom_sf"/>
</dbReference>
<evidence type="ECO:0000256" key="3">
    <source>
        <dbReference type="ARBA" id="ARBA00023274"/>
    </source>
</evidence>
<reference evidence="6" key="1">
    <citation type="submission" date="2022-02" db="EMBL/GenBank/DDBJ databases">
        <title>Long-read sequencing of the primary endosymbionts of Cacopsylla melanoneura.</title>
        <authorList>
            <person name="Dittmer J."/>
            <person name="Corretto E."/>
            <person name="Stauffer C."/>
            <person name="Schuler H."/>
        </authorList>
    </citation>
    <scope>NUCLEOTIDE SEQUENCE</scope>
    <source>
        <strain evidence="6">Cmel4</strain>
    </source>
</reference>
<evidence type="ECO:0000256" key="2">
    <source>
        <dbReference type="ARBA" id="ARBA00022980"/>
    </source>
</evidence>
<proteinExistence type="inferred from homology"/>
<dbReference type="InterPro" id="IPR005706">
    <property type="entry name" value="Ribosomal_uS2_bac/mit/plastid"/>
</dbReference>
<dbReference type="AlphaFoldDB" id="A0AAJ6FBJ5"/>
<dbReference type="PRINTS" id="PR00395">
    <property type="entry name" value="RIBOSOMALS2"/>
</dbReference>
<dbReference type="EMBL" id="CP092148">
    <property type="protein sequence ID" value="WGS67269.1"/>
    <property type="molecule type" value="Genomic_DNA"/>
</dbReference>